<dbReference type="CDD" id="cd03590">
    <property type="entry name" value="CLECT_DC-SIGN_like"/>
    <property type="match status" value="1"/>
</dbReference>
<dbReference type="Gene3D" id="3.10.100.10">
    <property type="entry name" value="Mannose-Binding Protein A, subunit A"/>
    <property type="match status" value="1"/>
</dbReference>
<accession>A0ABN8M1Y9</accession>
<proteinExistence type="predicted"/>
<dbReference type="InterPro" id="IPR016186">
    <property type="entry name" value="C-type_lectin-like/link_sf"/>
</dbReference>
<evidence type="ECO:0000256" key="4">
    <source>
        <dbReference type="SAM" id="SignalP"/>
    </source>
</evidence>
<dbReference type="PROSITE" id="PS50026">
    <property type="entry name" value="EGF_3"/>
    <property type="match status" value="1"/>
</dbReference>
<feature type="disulfide bond" evidence="3">
    <location>
        <begin position="180"/>
        <end position="189"/>
    </location>
</feature>
<dbReference type="Proteomes" id="UP001159427">
    <property type="component" value="Unassembled WGS sequence"/>
</dbReference>
<feature type="domain" description="C-type lectin" evidence="6">
    <location>
        <begin position="35"/>
        <end position="152"/>
    </location>
</feature>
<keyword evidence="8" id="KW-1185">Reference proteome</keyword>
<evidence type="ECO:0000256" key="1">
    <source>
        <dbReference type="ARBA" id="ARBA00022734"/>
    </source>
</evidence>
<organism evidence="7 8">
    <name type="scientific">Porites evermanni</name>
    <dbReference type="NCBI Taxonomy" id="104178"/>
    <lineage>
        <taxon>Eukaryota</taxon>
        <taxon>Metazoa</taxon>
        <taxon>Cnidaria</taxon>
        <taxon>Anthozoa</taxon>
        <taxon>Hexacorallia</taxon>
        <taxon>Scleractinia</taxon>
        <taxon>Fungiina</taxon>
        <taxon>Poritidae</taxon>
        <taxon>Porites</taxon>
    </lineage>
</organism>
<dbReference type="PROSITE" id="PS00615">
    <property type="entry name" value="C_TYPE_LECTIN_1"/>
    <property type="match status" value="1"/>
</dbReference>
<feature type="domain" description="EGF-like" evidence="5">
    <location>
        <begin position="154"/>
        <end position="190"/>
    </location>
</feature>
<reference evidence="7 8" key="1">
    <citation type="submission" date="2022-05" db="EMBL/GenBank/DDBJ databases">
        <authorList>
            <consortium name="Genoscope - CEA"/>
            <person name="William W."/>
        </authorList>
    </citation>
    <scope>NUCLEOTIDE SEQUENCE [LARGE SCALE GENOMIC DNA]</scope>
</reference>
<dbReference type="InterPro" id="IPR016187">
    <property type="entry name" value="CTDL_fold"/>
</dbReference>
<dbReference type="CDD" id="cd00054">
    <property type="entry name" value="EGF_CA"/>
    <property type="match status" value="1"/>
</dbReference>
<dbReference type="InterPro" id="IPR000742">
    <property type="entry name" value="EGF"/>
</dbReference>
<keyword evidence="3" id="KW-0245">EGF-like domain</keyword>
<protein>
    <recommendedName>
        <fullName evidence="9">C-type lectin domain-containing protein</fullName>
    </recommendedName>
</protein>
<dbReference type="InterPro" id="IPR001881">
    <property type="entry name" value="EGF-like_Ca-bd_dom"/>
</dbReference>
<evidence type="ECO:0000313" key="7">
    <source>
        <dbReference type="EMBL" id="CAH3023586.1"/>
    </source>
</evidence>
<sequence>MERVCTLVVLVILIPCFTIQGKEQQALCPSGWFKKRSSCYKLSKNVLNWQAAKKACEDLNSTLAIISSEAEHQALKPHIRRKRKLTWIGLQRNPRDKKRWLWVDGSPLNYTRWGDGEPNSITEECVEIRPFGSHNGGWNDQECSDRINYICENDVNECASNPCKNGATCANTIEGFNFLCTKGFQRKICNKVVIKQSQVSPYSSTSLTAKSPQMRTVTPPNINHLPATSSQFHPKVMVSSSAHQSFLSSSSVQIKGKAQKVYFVNDASFSSVSVHLFLLILQFRDPRYC</sequence>
<dbReference type="Pfam" id="PF00059">
    <property type="entry name" value="Lectin_C"/>
    <property type="match status" value="1"/>
</dbReference>
<dbReference type="PROSITE" id="PS50041">
    <property type="entry name" value="C_TYPE_LECTIN_2"/>
    <property type="match status" value="1"/>
</dbReference>
<dbReference type="InterPro" id="IPR001304">
    <property type="entry name" value="C-type_lectin-like"/>
</dbReference>
<keyword evidence="1" id="KW-0430">Lectin</keyword>
<dbReference type="SMART" id="SM00179">
    <property type="entry name" value="EGF_CA"/>
    <property type="match status" value="1"/>
</dbReference>
<feature type="chain" id="PRO_5047048095" description="C-type lectin domain-containing protein" evidence="4">
    <location>
        <begin position="22"/>
        <end position="289"/>
    </location>
</feature>
<dbReference type="SUPFAM" id="SSF56436">
    <property type="entry name" value="C-type lectin-like"/>
    <property type="match status" value="1"/>
</dbReference>
<dbReference type="EMBL" id="CALNXI010000266">
    <property type="protein sequence ID" value="CAH3023586.1"/>
    <property type="molecule type" value="Genomic_DNA"/>
</dbReference>
<dbReference type="SMART" id="SM00034">
    <property type="entry name" value="CLECT"/>
    <property type="match status" value="1"/>
</dbReference>
<evidence type="ECO:0008006" key="9">
    <source>
        <dbReference type="Google" id="ProtNLM"/>
    </source>
</evidence>
<evidence type="ECO:0000256" key="2">
    <source>
        <dbReference type="ARBA" id="ARBA00023157"/>
    </source>
</evidence>
<name>A0ABN8M1Y9_9CNID</name>
<comment type="caution">
    <text evidence="3">Lacks conserved residue(s) required for the propagation of feature annotation.</text>
</comment>
<evidence type="ECO:0000256" key="3">
    <source>
        <dbReference type="PROSITE-ProRule" id="PRU00076"/>
    </source>
</evidence>
<feature type="signal peptide" evidence="4">
    <location>
        <begin position="1"/>
        <end position="21"/>
    </location>
</feature>
<evidence type="ECO:0000259" key="6">
    <source>
        <dbReference type="PROSITE" id="PS50041"/>
    </source>
</evidence>
<evidence type="ECO:0000313" key="8">
    <source>
        <dbReference type="Proteomes" id="UP001159427"/>
    </source>
</evidence>
<dbReference type="InterPro" id="IPR050111">
    <property type="entry name" value="C-type_lectin/snaclec_domain"/>
</dbReference>
<dbReference type="PANTHER" id="PTHR22803">
    <property type="entry name" value="MANNOSE, PHOSPHOLIPASE, LECTIN RECEPTOR RELATED"/>
    <property type="match status" value="1"/>
</dbReference>
<dbReference type="SUPFAM" id="SSF57196">
    <property type="entry name" value="EGF/Laminin"/>
    <property type="match status" value="1"/>
</dbReference>
<dbReference type="InterPro" id="IPR033989">
    <property type="entry name" value="CD209-like_CTLD"/>
</dbReference>
<keyword evidence="4" id="KW-0732">Signal</keyword>
<comment type="caution">
    <text evidence="7">The sequence shown here is derived from an EMBL/GenBank/DDBJ whole genome shotgun (WGS) entry which is preliminary data.</text>
</comment>
<dbReference type="InterPro" id="IPR018378">
    <property type="entry name" value="C-type_lectin_CS"/>
</dbReference>
<dbReference type="Gene3D" id="2.10.25.10">
    <property type="entry name" value="Laminin"/>
    <property type="match status" value="1"/>
</dbReference>
<evidence type="ECO:0000259" key="5">
    <source>
        <dbReference type="PROSITE" id="PS50026"/>
    </source>
</evidence>
<gene>
    <name evidence="7" type="ORF">PEVE_00019751</name>
</gene>
<keyword evidence="2 3" id="KW-1015">Disulfide bond</keyword>